<name>A0A7I9WJA8_9MYCO</name>
<dbReference type="EMBL" id="BLKT01000003">
    <property type="protein sequence ID" value="GFG57733.1"/>
    <property type="molecule type" value="Genomic_DNA"/>
</dbReference>
<dbReference type="SUPFAM" id="SSF82607">
    <property type="entry name" value="YbaB-like"/>
    <property type="match status" value="1"/>
</dbReference>
<dbReference type="GO" id="GO:0003677">
    <property type="term" value="F:DNA binding"/>
    <property type="evidence" value="ECO:0007669"/>
    <property type="project" value="InterPro"/>
</dbReference>
<reference evidence="2 3" key="1">
    <citation type="journal article" date="2019" name="Emerg. Microbes Infect.">
        <title>Comprehensive subspecies identification of 175 nontuberculous mycobacteria species based on 7547 genomic profiles.</title>
        <authorList>
            <person name="Matsumoto Y."/>
            <person name="Kinjo T."/>
            <person name="Motooka D."/>
            <person name="Nabeya D."/>
            <person name="Jung N."/>
            <person name="Uechi K."/>
            <person name="Horii T."/>
            <person name="Iida T."/>
            <person name="Fujita J."/>
            <person name="Nakamura S."/>
        </authorList>
    </citation>
    <scope>NUCLEOTIDE SEQUENCE [LARGE SCALE GENOMIC DNA]</scope>
    <source>
        <strain evidence="2 3">JCM 13392</strain>
    </source>
</reference>
<dbReference type="Pfam" id="PF02575">
    <property type="entry name" value="YbaB_DNA_bd"/>
    <property type="match status" value="1"/>
</dbReference>
<dbReference type="InterPro" id="IPR036894">
    <property type="entry name" value="YbaB-like_sf"/>
</dbReference>
<dbReference type="InterPro" id="IPR004401">
    <property type="entry name" value="YbaB/EbfC"/>
</dbReference>
<dbReference type="RefSeq" id="WP_193488819.1">
    <property type="nucleotide sequence ID" value="NZ_BAAAMC010000001.1"/>
</dbReference>
<evidence type="ECO:0008006" key="4">
    <source>
        <dbReference type="Google" id="ProtNLM"/>
    </source>
</evidence>
<evidence type="ECO:0000313" key="2">
    <source>
        <dbReference type="EMBL" id="GFG57733.1"/>
    </source>
</evidence>
<feature type="region of interest" description="Disordered" evidence="1">
    <location>
        <begin position="126"/>
        <end position="155"/>
    </location>
</feature>
<evidence type="ECO:0000256" key="1">
    <source>
        <dbReference type="SAM" id="MobiDB-lite"/>
    </source>
</evidence>
<sequence length="155" mass="16704">MDNDSMRNEFGQVLALVQEQMRDLSDIQQKRSKMTATATAADGMVEVTLNAARTVVKTVVDEAYLDDHDLAELGSHVTNAAQAAARQMDQRSEALLAPMNERRKAVSDIAGNVIDLPGFREALAAVRAMGESPQSQPKSTDHSGDDGSSFPTIKS</sequence>
<organism evidence="2 3">
    <name type="scientific">Mycolicibacterium murale</name>
    <dbReference type="NCBI Taxonomy" id="182220"/>
    <lineage>
        <taxon>Bacteria</taxon>
        <taxon>Bacillati</taxon>
        <taxon>Actinomycetota</taxon>
        <taxon>Actinomycetes</taxon>
        <taxon>Mycobacteriales</taxon>
        <taxon>Mycobacteriaceae</taxon>
        <taxon>Mycolicibacterium</taxon>
    </lineage>
</organism>
<accession>A0A7I9WJA8</accession>
<protein>
    <recommendedName>
        <fullName evidence="4">DNA-binding protein</fullName>
    </recommendedName>
</protein>
<keyword evidence="3" id="KW-1185">Reference proteome</keyword>
<evidence type="ECO:0000313" key="3">
    <source>
        <dbReference type="Proteomes" id="UP000465241"/>
    </source>
</evidence>
<dbReference type="AlphaFoldDB" id="A0A7I9WJA8"/>
<dbReference type="Proteomes" id="UP000465241">
    <property type="component" value="Unassembled WGS sequence"/>
</dbReference>
<dbReference type="Gene3D" id="3.30.1310.10">
    <property type="entry name" value="Nucleoid-associated protein YbaB-like domain"/>
    <property type="match status" value="1"/>
</dbReference>
<gene>
    <name evidence="2" type="ORF">MMUR_18690</name>
</gene>
<comment type="caution">
    <text evidence="2">The sequence shown here is derived from an EMBL/GenBank/DDBJ whole genome shotgun (WGS) entry which is preliminary data.</text>
</comment>
<proteinExistence type="predicted"/>